<reference evidence="3" key="1">
    <citation type="submission" date="2010-04" db="EMBL/GenBank/DDBJ databases">
        <title>The FruiTFul database; full length cDNAs of apple transcription factors.</title>
        <authorList>
            <person name="Hellens A.P."/>
            <person name="Schulze K."/>
            <person name="Allan A.C."/>
            <person name="Storey R.D."/>
            <person name="Espley R.V."/>
            <person name="Wang Y.Y."/>
            <person name="Nain B."/>
            <person name="Lo K."/>
            <person name="Gera E."/>
            <person name="Wang D."/>
            <person name="Jamieson K."/>
            <person name="Karunairetnam S."/>
            <person name="Schaffer R."/>
            <person name="Gleave A.P."/>
            <person name="Crowhurst R.N."/>
            <person name="Laing W.A."/>
        </authorList>
    </citation>
    <scope>NUCLEOTIDE SEQUENCE</scope>
</reference>
<gene>
    <name evidence="3" type="primary">ALF1</name>
</gene>
<evidence type="ECO:0000259" key="2">
    <source>
        <dbReference type="Pfam" id="PF12165"/>
    </source>
</evidence>
<feature type="domain" description="Alfin N-terminal" evidence="2">
    <location>
        <begin position="11"/>
        <end position="32"/>
    </location>
</feature>
<dbReference type="AlphaFoldDB" id="D9ZIL4"/>
<dbReference type="GO" id="GO:0006355">
    <property type="term" value="P:regulation of DNA-templated transcription"/>
    <property type="evidence" value="ECO:0007669"/>
    <property type="project" value="InterPro"/>
</dbReference>
<reference evidence="3" key="2">
    <citation type="submission" date="2010-08" db="EMBL/GenBank/DDBJ databases">
        <title>Transcription Factors in Apple.</title>
        <authorList>
            <person name="Allan A.C."/>
            <person name="Espley R.V."/>
            <person name="Hellens R.P."/>
        </authorList>
    </citation>
    <scope>NUCLEOTIDE SEQUENCE</scope>
</reference>
<organism evidence="3">
    <name type="scientific">Malus domestica</name>
    <name type="common">Apple</name>
    <name type="synonym">Pyrus malus</name>
    <dbReference type="NCBI Taxonomy" id="3750"/>
    <lineage>
        <taxon>Eukaryota</taxon>
        <taxon>Viridiplantae</taxon>
        <taxon>Streptophyta</taxon>
        <taxon>Embryophyta</taxon>
        <taxon>Tracheophyta</taxon>
        <taxon>Spermatophyta</taxon>
        <taxon>Magnoliopsida</taxon>
        <taxon>eudicotyledons</taxon>
        <taxon>Gunneridae</taxon>
        <taxon>Pentapetalae</taxon>
        <taxon>rosids</taxon>
        <taxon>fabids</taxon>
        <taxon>Rosales</taxon>
        <taxon>Rosaceae</taxon>
        <taxon>Amygdaloideae</taxon>
        <taxon>Maleae</taxon>
        <taxon>Malus</taxon>
    </lineage>
</organism>
<feature type="transmembrane region" description="Helical" evidence="1">
    <location>
        <begin position="29"/>
        <end position="52"/>
    </location>
</feature>
<dbReference type="GO" id="GO:0042393">
    <property type="term" value="F:histone binding"/>
    <property type="evidence" value="ECO:0007669"/>
    <property type="project" value="InterPro"/>
</dbReference>
<evidence type="ECO:0000256" key="1">
    <source>
        <dbReference type="SAM" id="Phobius"/>
    </source>
</evidence>
<dbReference type="EMBL" id="HM122428">
    <property type="protein sequence ID" value="ADL36567.1"/>
    <property type="molecule type" value="mRNA"/>
</dbReference>
<name>D9ZIL4_MALDO</name>
<feature type="transmembrane region" description="Helical" evidence="1">
    <location>
        <begin position="72"/>
        <end position="92"/>
    </location>
</feature>
<sequence>MDGGAPYNPRTVEEVFRDFKGRRAGMIKALTTGNLFAPIFFFNSVLLLQNLWKFDEILNFLKFLWFQRSKTFFSSVTLVSVFSLILFLFFLIV</sequence>
<protein>
    <submittedName>
        <fullName evidence="3">ALF domain class transcription factor</fullName>
    </submittedName>
</protein>
<keyword evidence="1" id="KW-1133">Transmembrane helix</keyword>
<dbReference type="InterPro" id="IPR021998">
    <property type="entry name" value="Alfin_N"/>
</dbReference>
<keyword evidence="1" id="KW-0472">Membrane</keyword>
<keyword evidence="1" id="KW-0812">Transmembrane</keyword>
<evidence type="ECO:0000313" key="3">
    <source>
        <dbReference type="EMBL" id="ADL36567.1"/>
    </source>
</evidence>
<dbReference type="Pfam" id="PF12165">
    <property type="entry name" value="Alfin"/>
    <property type="match status" value="1"/>
</dbReference>
<accession>D9ZIL4</accession>
<proteinExistence type="evidence at transcript level"/>